<dbReference type="EC" id="2.4.1.255" evidence="3"/>
<comment type="similarity">
    <text evidence="2">Belongs to the glycosyltransferase 41 family. O-GlcNAc transferase subfamily.</text>
</comment>
<dbReference type="AlphaFoldDB" id="A0A4R1B7U8"/>
<feature type="domain" description="O-GlcNAc transferase C-terminal" evidence="9">
    <location>
        <begin position="352"/>
        <end position="510"/>
    </location>
</feature>
<feature type="repeat" description="TPR" evidence="8">
    <location>
        <begin position="174"/>
        <end position="207"/>
    </location>
</feature>
<keyword evidence="5" id="KW-0808">Transferase</keyword>
<dbReference type="Gene3D" id="3.40.50.2000">
    <property type="entry name" value="Glycogen Phosphorylase B"/>
    <property type="match status" value="1"/>
</dbReference>
<dbReference type="PROSITE" id="PS50293">
    <property type="entry name" value="TPR_REGION"/>
    <property type="match status" value="5"/>
</dbReference>
<evidence type="ECO:0000313" key="10">
    <source>
        <dbReference type="EMBL" id="TCJ12748.1"/>
    </source>
</evidence>
<accession>A0A4R1B7U8</accession>
<dbReference type="Pfam" id="PF13432">
    <property type="entry name" value="TPR_16"/>
    <property type="match status" value="2"/>
</dbReference>
<evidence type="ECO:0000256" key="3">
    <source>
        <dbReference type="ARBA" id="ARBA00011970"/>
    </source>
</evidence>
<dbReference type="EMBL" id="SJZB01000042">
    <property type="protein sequence ID" value="TCJ12748.1"/>
    <property type="molecule type" value="Genomic_DNA"/>
</dbReference>
<feature type="repeat" description="TPR" evidence="8">
    <location>
        <begin position="72"/>
        <end position="105"/>
    </location>
</feature>
<evidence type="ECO:0000256" key="5">
    <source>
        <dbReference type="ARBA" id="ARBA00022679"/>
    </source>
</evidence>
<keyword evidence="7 8" id="KW-0802">TPR repeat</keyword>
<keyword evidence="4" id="KW-0328">Glycosyltransferase</keyword>
<dbReference type="Pfam" id="PF00515">
    <property type="entry name" value="TPR_1"/>
    <property type="match status" value="1"/>
</dbReference>
<dbReference type="SUPFAM" id="SSF48452">
    <property type="entry name" value="TPR-like"/>
    <property type="match status" value="2"/>
</dbReference>
<evidence type="ECO:0000256" key="4">
    <source>
        <dbReference type="ARBA" id="ARBA00022676"/>
    </source>
</evidence>
<name>A0A4R1B7U8_9PROT</name>
<sequence length="734" mass="80975">MQKLPEQFAAAVQLHRSGKIGAAIDLYLKILPRQKNNAQLLYLLGTAYLQAGRLSEGIAEVRRSLAIAPDNPDALNNLGNALKGLGRPDEALATYDRALALRPDYGDAHFNRANVLQDLGRHAEALAAYEQALALRPDHAEAHNNRANALKDLGRPDEALAGYDRALAARRNYAEAYNNRGVVLKDLKRHAEALADYERALALRPDYPEAHYNRGNALAELKRHEEALASYERALAGRPDYADAHHNRGNVLKDLKRYAEASASYERALALRPDYPFLRGKALQARMQQCVWRGLEADLQALAAGISAGRPVTPPFELLGVIDDPALQLAAARLFARERYPEGGAVVGTPTPGRKIRIGYYSADFHNHATTWLMAELFEAHDVDAFEVHGFSFGPDKNDEMRRRVSSALHRFHEVSARSDREIAELSRTLGIDIAVDLKGYTGDSRTGIFAQRCAPIQVSYLGYPGTMGAPYIDYLVADPTLIPEADRRHYSEKICYLPHSYQVNDSRRAISERVFSRAEAGLPASGFVFCCFNNNYKILPATFDGWMRILKAVEGSVLWLLEDNPAAAANLREAARARGVAEGRLVFAPKLKLDEHLARHRLADLFLDTLPYNAHTTTSDALWAGLPVLTRIGRSFAARVAASLINAVGIPELITGSQADYEAMAIELARQPAALARIRTTLARNRSTSPLFDGRRFARDIEAAYAQMIGRHRAGLQPEHLFVAAGHPADRAG</sequence>
<feature type="repeat" description="TPR" evidence="8">
    <location>
        <begin position="38"/>
        <end position="71"/>
    </location>
</feature>
<dbReference type="OrthoDB" id="101857at2"/>
<feature type="repeat" description="TPR" evidence="8">
    <location>
        <begin position="242"/>
        <end position="275"/>
    </location>
</feature>
<evidence type="ECO:0000256" key="1">
    <source>
        <dbReference type="ARBA" id="ARBA00004922"/>
    </source>
</evidence>
<comment type="pathway">
    <text evidence="1">Protein modification; protein glycosylation.</text>
</comment>
<feature type="repeat" description="TPR" evidence="8">
    <location>
        <begin position="106"/>
        <end position="139"/>
    </location>
</feature>
<dbReference type="UniPathway" id="UPA00378"/>
<feature type="domain" description="O-GlcNAc transferase C-terminal" evidence="9">
    <location>
        <begin position="515"/>
        <end position="701"/>
    </location>
</feature>
<comment type="caution">
    <text evidence="10">The sequence shown here is derived from an EMBL/GenBank/DDBJ whole genome shotgun (WGS) entry which is preliminary data.</text>
</comment>
<organism evidence="10 11">
    <name type="scientific">Parasulfuritortus cantonensis</name>
    <dbReference type="NCBI Taxonomy" id="2528202"/>
    <lineage>
        <taxon>Bacteria</taxon>
        <taxon>Pseudomonadati</taxon>
        <taxon>Pseudomonadota</taxon>
        <taxon>Betaproteobacteria</taxon>
        <taxon>Nitrosomonadales</taxon>
        <taxon>Thiobacillaceae</taxon>
        <taxon>Parasulfuritortus</taxon>
    </lineage>
</organism>
<evidence type="ECO:0000313" key="11">
    <source>
        <dbReference type="Proteomes" id="UP000295443"/>
    </source>
</evidence>
<dbReference type="InterPro" id="IPR029489">
    <property type="entry name" value="OGT/SEC/SPY_C"/>
</dbReference>
<dbReference type="Pfam" id="PF13181">
    <property type="entry name" value="TPR_8"/>
    <property type="match status" value="1"/>
</dbReference>
<feature type="repeat" description="TPR" evidence="8">
    <location>
        <begin position="208"/>
        <end position="241"/>
    </location>
</feature>
<protein>
    <recommendedName>
        <fullName evidence="3">protein O-GlcNAc transferase</fullName>
        <ecNumber evidence="3">2.4.1.255</ecNumber>
    </recommendedName>
</protein>
<dbReference type="InterPro" id="IPR019734">
    <property type="entry name" value="TPR_rpt"/>
</dbReference>
<keyword evidence="6" id="KW-0677">Repeat</keyword>
<dbReference type="InterPro" id="IPR011990">
    <property type="entry name" value="TPR-like_helical_dom_sf"/>
</dbReference>
<dbReference type="Pfam" id="PF13844">
    <property type="entry name" value="Glyco_transf_41"/>
    <property type="match status" value="2"/>
</dbReference>
<dbReference type="PROSITE" id="PS50005">
    <property type="entry name" value="TPR"/>
    <property type="match status" value="6"/>
</dbReference>
<proteinExistence type="inferred from homology"/>
<dbReference type="GO" id="GO:0006493">
    <property type="term" value="P:protein O-linked glycosylation"/>
    <property type="evidence" value="ECO:0007669"/>
    <property type="project" value="TreeGrafter"/>
</dbReference>
<dbReference type="PANTHER" id="PTHR44998">
    <property type="match status" value="1"/>
</dbReference>
<reference evidence="10 11" key="1">
    <citation type="submission" date="2019-03" db="EMBL/GenBank/DDBJ databases">
        <title>Genome sequence of Thiobacillaceae bacterium LSR1, a sulfur-oxidizing bacterium isolated from freshwater sediment.</title>
        <authorList>
            <person name="Li S."/>
        </authorList>
    </citation>
    <scope>NUCLEOTIDE SEQUENCE [LARGE SCALE GENOMIC DNA]</scope>
    <source>
        <strain evidence="10 11">LSR1</strain>
    </source>
</reference>
<evidence type="ECO:0000256" key="2">
    <source>
        <dbReference type="ARBA" id="ARBA00005386"/>
    </source>
</evidence>
<gene>
    <name evidence="10" type="ORF">EZJ19_10920</name>
</gene>
<evidence type="ECO:0000256" key="7">
    <source>
        <dbReference type="ARBA" id="ARBA00022803"/>
    </source>
</evidence>
<dbReference type="SMART" id="SM00028">
    <property type="entry name" value="TPR"/>
    <property type="match status" value="8"/>
</dbReference>
<dbReference type="GO" id="GO:0097363">
    <property type="term" value="F:protein O-acetylglucosaminyltransferase activity"/>
    <property type="evidence" value="ECO:0007669"/>
    <property type="project" value="UniProtKB-EC"/>
</dbReference>
<evidence type="ECO:0000256" key="8">
    <source>
        <dbReference type="PROSITE-ProRule" id="PRU00339"/>
    </source>
</evidence>
<keyword evidence="11" id="KW-1185">Reference proteome</keyword>
<dbReference type="Gene3D" id="3.40.50.11380">
    <property type="match status" value="1"/>
</dbReference>
<evidence type="ECO:0000259" key="9">
    <source>
        <dbReference type="Pfam" id="PF13844"/>
    </source>
</evidence>
<dbReference type="Gene3D" id="1.25.40.10">
    <property type="entry name" value="Tetratricopeptide repeat domain"/>
    <property type="match status" value="3"/>
</dbReference>
<dbReference type="RefSeq" id="WP_131447497.1">
    <property type="nucleotide sequence ID" value="NZ_SJZB01000042.1"/>
</dbReference>
<evidence type="ECO:0000256" key="6">
    <source>
        <dbReference type="ARBA" id="ARBA00022737"/>
    </source>
</evidence>
<dbReference type="Proteomes" id="UP000295443">
    <property type="component" value="Unassembled WGS sequence"/>
</dbReference>
<dbReference type="Pfam" id="PF13414">
    <property type="entry name" value="TPR_11"/>
    <property type="match status" value="1"/>
</dbReference>
<dbReference type="PANTHER" id="PTHR44998:SF1">
    <property type="entry name" value="UDP-N-ACETYLGLUCOSAMINE--PEPTIDE N-ACETYLGLUCOSAMINYLTRANSFERASE 110 KDA SUBUNIT"/>
    <property type="match status" value="1"/>
</dbReference>